<comment type="caution">
    <text evidence="1">The sequence shown here is derived from an EMBL/GenBank/DDBJ whole genome shotgun (WGS) entry which is preliminary data.</text>
</comment>
<sequence>MIFNRKKGIVADWWFEDRRRLVSPTSRTELHQLLEMCQSAALVLEVHDLFRPSRVIFEGWLRPNPDTGDTVRVEEPDVTVAIPQEIGSRELVTYCEKALDKLEQQRSFLYPIDLYMMGAGVVLDADGQEQEQPDVTWLWGKTLDAHIVNVCTQSDAWLPYTLLAQPQPAVWKLNAPRLEAALQEIQNRLGILPYINSHSDHAVIDGFRLSNHTDCDDEVLPTYW</sequence>
<name>A0A927BFE4_9BACT</name>
<proteinExistence type="predicted"/>
<accession>A0A927BFE4</accession>
<reference evidence="1" key="1">
    <citation type="submission" date="2020-09" db="EMBL/GenBank/DDBJ databases">
        <authorList>
            <person name="Kim M.K."/>
        </authorList>
    </citation>
    <scope>NUCLEOTIDE SEQUENCE</scope>
    <source>
        <strain evidence="1">BT664</strain>
    </source>
</reference>
<protein>
    <submittedName>
        <fullName evidence="1">Uncharacterized protein</fullName>
    </submittedName>
</protein>
<dbReference type="AlphaFoldDB" id="A0A927BFE4"/>
<organism evidence="1 2">
    <name type="scientific">Hymenobacter montanus</name>
    <dbReference type="NCBI Taxonomy" id="2771359"/>
    <lineage>
        <taxon>Bacteria</taxon>
        <taxon>Pseudomonadati</taxon>
        <taxon>Bacteroidota</taxon>
        <taxon>Cytophagia</taxon>
        <taxon>Cytophagales</taxon>
        <taxon>Hymenobacteraceae</taxon>
        <taxon>Hymenobacter</taxon>
    </lineage>
</organism>
<dbReference type="Proteomes" id="UP000612233">
    <property type="component" value="Unassembled WGS sequence"/>
</dbReference>
<gene>
    <name evidence="1" type="ORF">IC235_14805</name>
</gene>
<dbReference type="EMBL" id="JACXAD010000017">
    <property type="protein sequence ID" value="MBD2769159.1"/>
    <property type="molecule type" value="Genomic_DNA"/>
</dbReference>
<dbReference type="RefSeq" id="WP_191005974.1">
    <property type="nucleotide sequence ID" value="NZ_JACXAD010000017.1"/>
</dbReference>
<evidence type="ECO:0000313" key="2">
    <source>
        <dbReference type="Proteomes" id="UP000612233"/>
    </source>
</evidence>
<evidence type="ECO:0000313" key="1">
    <source>
        <dbReference type="EMBL" id="MBD2769159.1"/>
    </source>
</evidence>
<keyword evidence="2" id="KW-1185">Reference proteome</keyword>